<dbReference type="InterPro" id="IPR039258">
    <property type="entry name" value="ZNF511"/>
</dbReference>
<evidence type="ECO:0000259" key="2">
    <source>
        <dbReference type="PROSITE" id="PS00028"/>
    </source>
</evidence>
<name>A0A2R6X298_MARPO</name>
<organism evidence="3 4">
    <name type="scientific">Marchantia polymorpha</name>
    <name type="common">Common liverwort</name>
    <name type="synonym">Marchantia aquatica</name>
    <dbReference type="NCBI Taxonomy" id="3197"/>
    <lineage>
        <taxon>Eukaryota</taxon>
        <taxon>Viridiplantae</taxon>
        <taxon>Streptophyta</taxon>
        <taxon>Embryophyta</taxon>
        <taxon>Marchantiophyta</taxon>
        <taxon>Marchantiopsida</taxon>
        <taxon>Marchantiidae</taxon>
        <taxon>Marchantiales</taxon>
        <taxon>Marchantiaceae</taxon>
        <taxon>Marchantia</taxon>
    </lineage>
</organism>
<feature type="domain" description="C2H2-type" evidence="2">
    <location>
        <begin position="76"/>
        <end position="99"/>
    </location>
</feature>
<dbReference type="OMA" id="LEDYQHH"/>
<feature type="domain" description="C2H2-type" evidence="2">
    <location>
        <begin position="141"/>
        <end position="164"/>
    </location>
</feature>
<sequence>MEEEEKKEENEGADLPLRNFPHWSAARRKFAPDCCFFSAGNLERELQAKQVSLSITDEEIAAISRLEEEETLQVRCPISGCGATLSSLSDFESHYSSAHRATCSVCFNVYPTTRLLNIHISECHDSFFKAKVARNYPMYECLVEGCPGRFQTDGRRLQHLVDSHRFPKTFRFHSKKHFSQKHRRRQKQHAYKQPQSSATPKKSGSSKAVQKNSTLCMAICEEHVPVKSLHGGTEHSEPSADMDVDSLTKAVSRLSTSSFESKTPAVVSFGRRRSRACSLPSKPAPKDSGPK</sequence>
<dbReference type="PROSITE" id="PS00028">
    <property type="entry name" value="ZINC_FINGER_C2H2_1"/>
    <property type="match status" value="2"/>
</dbReference>
<protein>
    <recommendedName>
        <fullName evidence="2">C2H2-type domain-containing protein</fullName>
    </recommendedName>
</protein>
<evidence type="ECO:0000256" key="1">
    <source>
        <dbReference type="SAM" id="MobiDB-lite"/>
    </source>
</evidence>
<feature type="compositionally biased region" description="Polar residues" evidence="1">
    <location>
        <begin position="193"/>
        <end position="208"/>
    </location>
</feature>
<keyword evidence="4" id="KW-1185">Reference proteome</keyword>
<feature type="region of interest" description="Disordered" evidence="1">
    <location>
        <begin position="175"/>
        <end position="208"/>
    </location>
</feature>
<gene>
    <name evidence="3" type="ORF">MARPO_0041s0098</name>
</gene>
<proteinExistence type="predicted"/>
<dbReference type="Gramene" id="Mp4g18170.1">
    <property type="protein sequence ID" value="Mp4g18170.1.cds"/>
    <property type="gene ID" value="Mp4g18170"/>
</dbReference>
<dbReference type="OrthoDB" id="18440at2759"/>
<dbReference type="PANTHER" id="PTHR21354:SF0">
    <property type="entry name" value="ZINC FINGER PROTEIN 511"/>
    <property type="match status" value="1"/>
</dbReference>
<dbReference type="EMBL" id="KZ772713">
    <property type="protein sequence ID" value="PTQ40233.1"/>
    <property type="molecule type" value="Genomic_DNA"/>
</dbReference>
<accession>A0A2R6X298</accession>
<dbReference type="InterPro" id="IPR013087">
    <property type="entry name" value="Znf_C2H2_type"/>
</dbReference>
<dbReference type="SMART" id="SM00355">
    <property type="entry name" value="ZnF_C2H2"/>
    <property type="match status" value="3"/>
</dbReference>
<feature type="compositionally biased region" description="Basic residues" evidence="1">
    <location>
        <begin position="175"/>
        <end position="190"/>
    </location>
</feature>
<dbReference type="PANTHER" id="PTHR21354">
    <property type="entry name" value="ZINC FINGER PROTEIN 511"/>
    <property type="match status" value="1"/>
</dbReference>
<feature type="region of interest" description="Disordered" evidence="1">
    <location>
        <begin position="228"/>
        <end position="291"/>
    </location>
</feature>
<reference evidence="4" key="1">
    <citation type="journal article" date="2017" name="Cell">
        <title>Insights into land plant evolution garnered from the Marchantia polymorpha genome.</title>
        <authorList>
            <person name="Bowman J.L."/>
            <person name="Kohchi T."/>
            <person name="Yamato K.T."/>
            <person name="Jenkins J."/>
            <person name="Shu S."/>
            <person name="Ishizaki K."/>
            <person name="Yamaoka S."/>
            <person name="Nishihama R."/>
            <person name="Nakamura Y."/>
            <person name="Berger F."/>
            <person name="Adam C."/>
            <person name="Aki S.S."/>
            <person name="Althoff F."/>
            <person name="Araki T."/>
            <person name="Arteaga-Vazquez M.A."/>
            <person name="Balasubrmanian S."/>
            <person name="Barry K."/>
            <person name="Bauer D."/>
            <person name="Boehm C.R."/>
            <person name="Briginshaw L."/>
            <person name="Caballero-Perez J."/>
            <person name="Catarino B."/>
            <person name="Chen F."/>
            <person name="Chiyoda S."/>
            <person name="Chovatia M."/>
            <person name="Davies K.M."/>
            <person name="Delmans M."/>
            <person name="Demura T."/>
            <person name="Dierschke T."/>
            <person name="Dolan L."/>
            <person name="Dorantes-Acosta A.E."/>
            <person name="Eklund D.M."/>
            <person name="Florent S.N."/>
            <person name="Flores-Sandoval E."/>
            <person name="Fujiyama A."/>
            <person name="Fukuzawa H."/>
            <person name="Galik B."/>
            <person name="Grimanelli D."/>
            <person name="Grimwood J."/>
            <person name="Grossniklaus U."/>
            <person name="Hamada T."/>
            <person name="Haseloff J."/>
            <person name="Hetherington A.J."/>
            <person name="Higo A."/>
            <person name="Hirakawa Y."/>
            <person name="Hundley H.N."/>
            <person name="Ikeda Y."/>
            <person name="Inoue K."/>
            <person name="Inoue S.I."/>
            <person name="Ishida S."/>
            <person name="Jia Q."/>
            <person name="Kakita M."/>
            <person name="Kanazawa T."/>
            <person name="Kawai Y."/>
            <person name="Kawashima T."/>
            <person name="Kennedy M."/>
            <person name="Kinose K."/>
            <person name="Kinoshita T."/>
            <person name="Kohara Y."/>
            <person name="Koide E."/>
            <person name="Komatsu K."/>
            <person name="Kopischke S."/>
            <person name="Kubo M."/>
            <person name="Kyozuka J."/>
            <person name="Lagercrantz U."/>
            <person name="Lin S.S."/>
            <person name="Lindquist E."/>
            <person name="Lipzen A.M."/>
            <person name="Lu C.W."/>
            <person name="De Luna E."/>
            <person name="Martienssen R.A."/>
            <person name="Minamino N."/>
            <person name="Mizutani M."/>
            <person name="Mizutani M."/>
            <person name="Mochizuki N."/>
            <person name="Monte I."/>
            <person name="Mosher R."/>
            <person name="Nagasaki H."/>
            <person name="Nakagami H."/>
            <person name="Naramoto S."/>
            <person name="Nishitani K."/>
            <person name="Ohtani M."/>
            <person name="Okamoto T."/>
            <person name="Okumura M."/>
            <person name="Phillips J."/>
            <person name="Pollak B."/>
            <person name="Reinders A."/>
            <person name="Rovekamp M."/>
            <person name="Sano R."/>
            <person name="Sawa S."/>
            <person name="Schmid M.W."/>
            <person name="Shirakawa M."/>
            <person name="Solano R."/>
            <person name="Spunde A."/>
            <person name="Suetsugu N."/>
            <person name="Sugano S."/>
            <person name="Sugiyama A."/>
            <person name="Sun R."/>
            <person name="Suzuki Y."/>
            <person name="Takenaka M."/>
            <person name="Takezawa D."/>
            <person name="Tomogane H."/>
            <person name="Tsuzuki M."/>
            <person name="Ueda T."/>
            <person name="Umeda M."/>
            <person name="Ward J.M."/>
            <person name="Watanabe Y."/>
            <person name="Yazaki K."/>
            <person name="Yokoyama R."/>
            <person name="Yoshitake Y."/>
            <person name="Yotsui I."/>
            <person name="Zachgo S."/>
            <person name="Schmutz J."/>
        </authorList>
    </citation>
    <scope>NUCLEOTIDE SEQUENCE [LARGE SCALE GENOMIC DNA]</scope>
    <source>
        <strain evidence="4">Tak-1</strain>
    </source>
</reference>
<evidence type="ECO:0000313" key="3">
    <source>
        <dbReference type="EMBL" id="PTQ40233.1"/>
    </source>
</evidence>
<dbReference type="Proteomes" id="UP000244005">
    <property type="component" value="Unassembled WGS sequence"/>
</dbReference>
<dbReference type="AlphaFoldDB" id="A0A2R6X298"/>
<evidence type="ECO:0000313" key="4">
    <source>
        <dbReference type="Proteomes" id="UP000244005"/>
    </source>
</evidence>